<reference evidence="1 2" key="1">
    <citation type="submission" date="2019-03" db="EMBL/GenBank/DDBJ databases">
        <title>Genomic Encyclopedia of Type Strains, Phase IV (KMG-IV): sequencing the most valuable type-strain genomes for metagenomic binning, comparative biology and taxonomic classification.</title>
        <authorList>
            <person name="Goeker M."/>
        </authorList>
    </citation>
    <scope>NUCLEOTIDE SEQUENCE [LARGE SCALE GENOMIC DNA]</scope>
    <source>
        <strain evidence="1 2">DSM 29481</strain>
    </source>
</reference>
<evidence type="ECO:0000313" key="1">
    <source>
        <dbReference type="EMBL" id="TCU60001.1"/>
    </source>
</evidence>
<gene>
    <name evidence="1" type="ORF">EDD61_10938</name>
</gene>
<comment type="caution">
    <text evidence="1">The sequence shown here is derived from an EMBL/GenBank/DDBJ whole genome shotgun (WGS) entry which is preliminary data.</text>
</comment>
<accession>A0A4R3TDE0</accession>
<protein>
    <submittedName>
        <fullName evidence="1">Uncharacterized protein</fullName>
    </submittedName>
</protein>
<dbReference type="RefSeq" id="WP_132224681.1">
    <property type="nucleotide sequence ID" value="NZ_JANKBG010000009.1"/>
</dbReference>
<name>A0A4R3TDE0_9FIRM</name>
<dbReference type="Proteomes" id="UP000295773">
    <property type="component" value="Unassembled WGS sequence"/>
</dbReference>
<sequence length="64" mass="7543">MKKNFKKMQENQYFEVVGLIGMYKADHSNRQVKAYRITSAGRIIYDGVVEGLYENLENGLWRIK</sequence>
<keyword evidence="2" id="KW-1185">Reference proteome</keyword>
<dbReference type="EMBL" id="SMBP01000009">
    <property type="protein sequence ID" value="TCU60001.1"/>
    <property type="molecule type" value="Genomic_DNA"/>
</dbReference>
<proteinExistence type="predicted"/>
<evidence type="ECO:0000313" key="2">
    <source>
        <dbReference type="Proteomes" id="UP000295773"/>
    </source>
</evidence>
<dbReference type="AlphaFoldDB" id="A0A4R3TDE0"/>
<organism evidence="1 2">
    <name type="scientific">Longicatena caecimuris</name>
    <dbReference type="NCBI Taxonomy" id="1796635"/>
    <lineage>
        <taxon>Bacteria</taxon>
        <taxon>Bacillati</taxon>
        <taxon>Bacillota</taxon>
        <taxon>Erysipelotrichia</taxon>
        <taxon>Erysipelotrichales</taxon>
        <taxon>Erysipelotrichaceae</taxon>
        <taxon>Longicatena</taxon>
    </lineage>
</organism>